<dbReference type="Proteomes" id="UP000031397">
    <property type="component" value="Unassembled WGS sequence"/>
</dbReference>
<accession>A0A0C1PMG5</accession>
<dbReference type="Pfam" id="PF19700">
    <property type="entry name" value="DUF6198"/>
    <property type="match status" value="1"/>
</dbReference>
<evidence type="ECO:0000313" key="3">
    <source>
        <dbReference type="Proteomes" id="UP000031397"/>
    </source>
</evidence>
<comment type="caution">
    <text evidence="2">The sequence shown here is derived from an EMBL/GenBank/DDBJ whole genome shotgun (WGS) entry which is preliminary data.</text>
</comment>
<keyword evidence="1" id="KW-1133">Transmembrane helix</keyword>
<keyword evidence="3" id="KW-1185">Reference proteome</keyword>
<feature type="transmembrane region" description="Helical" evidence="1">
    <location>
        <begin position="66"/>
        <end position="88"/>
    </location>
</feature>
<dbReference type="RefSeq" id="WP_225349315.1">
    <property type="nucleotide sequence ID" value="NZ_JOJZ01000013.1"/>
</dbReference>
<reference evidence="2 3" key="1">
    <citation type="submission" date="2014-06" db="EMBL/GenBank/DDBJ databases">
        <title>Functional and comparative genomic analyses of the Drosophila gut microbiota identify candidate symbiosis factors.</title>
        <authorList>
            <person name="Newell P.D."/>
            <person name="Chaston J.M."/>
            <person name="Douglas A.E."/>
        </authorList>
    </citation>
    <scope>NUCLEOTIDE SEQUENCE [LARGE SCALE GENOMIC DNA]</scope>
    <source>
        <strain evidence="2 3">DmCS_002</strain>
    </source>
</reference>
<dbReference type="PATRIC" id="fig|1614.7.peg.590"/>
<dbReference type="PANTHER" id="PTHR40078:SF1">
    <property type="entry name" value="INTEGRAL MEMBRANE PROTEIN"/>
    <property type="match status" value="1"/>
</dbReference>
<sequence>MSNSNPSANSAAPKMTWYGKTFNILLKVLMSFVGITMLSLGATLLRSSKILGLDPFTAVNIGMSNHLHMSLGLYQLLANLVIFVFVLFLDRHMIGIGTIMNMVLVGFEIQIFTQFYQQIFPEGINFFVIVANAFLGLILFTAGSSIYMAPNLGVAPYDAIAPIVSSRLHIKYKTARVIQDILFLIAAVLAGGPVGFASIIVAFFAGPLIAYWNKHISDPIVNGIDDFSEQPTVKHAASTISKATLSGYHYLTHAYNATLNVQMNLSGYTNQTTRN</sequence>
<dbReference type="AlphaFoldDB" id="A0A0C1PMG5"/>
<organism evidence="2 3">
    <name type="scientific">Fructilactobacillus fructivorans</name>
    <dbReference type="NCBI Taxonomy" id="1614"/>
    <lineage>
        <taxon>Bacteria</taxon>
        <taxon>Bacillati</taxon>
        <taxon>Bacillota</taxon>
        <taxon>Bacilli</taxon>
        <taxon>Lactobacillales</taxon>
        <taxon>Lactobacillaceae</taxon>
        <taxon>Fructilactobacillus</taxon>
    </lineage>
</organism>
<proteinExistence type="predicted"/>
<dbReference type="GeneID" id="74913292"/>
<keyword evidence="1" id="KW-0472">Membrane</keyword>
<feature type="transmembrane region" description="Helical" evidence="1">
    <location>
        <begin position="181"/>
        <end position="205"/>
    </location>
</feature>
<name>A0A0C1PMG5_9LACO</name>
<protein>
    <recommendedName>
        <fullName evidence="4">Integral membrane protein</fullName>
    </recommendedName>
</protein>
<evidence type="ECO:0008006" key="4">
    <source>
        <dbReference type="Google" id="ProtNLM"/>
    </source>
</evidence>
<dbReference type="EMBL" id="JOJZ01000013">
    <property type="protein sequence ID" value="KID41952.1"/>
    <property type="molecule type" value="Genomic_DNA"/>
</dbReference>
<feature type="transmembrane region" description="Helical" evidence="1">
    <location>
        <begin position="24"/>
        <end position="45"/>
    </location>
</feature>
<dbReference type="PANTHER" id="PTHR40078">
    <property type="entry name" value="INTEGRAL MEMBRANE PROTEIN-RELATED"/>
    <property type="match status" value="1"/>
</dbReference>
<dbReference type="InterPro" id="IPR038750">
    <property type="entry name" value="YczE/YyaS-like"/>
</dbReference>
<evidence type="ECO:0000256" key="1">
    <source>
        <dbReference type="SAM" id="Phobius"/>
    </source>
</evidence>
<evidence type="ECO:0000313" key="2">
    <source>
        <dbReference type="EMBL" id="KID41952.1"/>
    </source>
</evidence>
<feature type="transmembrane region" description="Helical" evidence="1">
    <location>
        <begin position="124"/>
        <end position="148"/>
    </location>
</feature>
<feature type="transmembrane region" description="Helical" evidence="1">
    <location>
        <begin position="94"/>
        <end position="112"/>
    </location>
</feature>
<gene>
    <name evidence="2" type="ORF">LfDm3_0620</name>
</gene>
<keyword evidence="1" id="KW-0812">Transmembrane</keyword>